<evidence type="ECO:0000256" key="3">
    <source>
        <dbReference type="ARBA" id="ARBA00022837"/>
    </source>
</evidence>
<dbReference type="PROSITE" id="PS50222">
    <property type="entry name" value="EF_HAND_2"/>
    <property type="match status" value="4"/>
</dbReference>
<keyword evidence="2" id="KW-0677">Repeat</keyword>
<dbReference type="PANTHER" id="PTHR34524:SF6">
    <property type="entry name" value="CALCYPHOSINE LIKE"/>
    <property type="match status" value="1"/>
</dbReference>
<evidence type="ECO:0000256" key="2">
    <source>
        <dbReference type="ARBA" id="ARBA00022737"/>
    </source>
</evidence>
<dbReference type="AlphaFoldDB" id="A0A9W7DPF3"/>
<reference evidence="6" key="1">
    <citation type="journal article" date="2023" name="Commun. Biol.">
        <title>Genome analysis of Parmales, the sister group of diatoms, reveals the evolutionary specialization of diatoms from phago-mixotrophs to photoautotrophs.</title>
        <authorList>
            <person name="Ban H."/>
            <person name="Sato S."/>
            <person name="Yoshikawa S."/>
            <person name="Yamada K."/>
            <person name="Nakamura Y."/>
            <person name="Ichinomiya M."/>
            <person name="Sato N."/>
            <person name="Blanc-Mathieu R."/>
            <person name="Endo H."/>
            <person name="Kuwata A."/>
            <person name="Ogata H."/>
        </authorList>
    </citation>
    <scope>NUCLEOTIDE SEQUENCE [LARGE SCALE GENOMIC DNA]</scope>
</reference>
<dbReference type="Proteomes" id="UP001162640">
    <property type="component" value="Unassembled WGS sequence"/>
</dbReference>
<evidence type="ECO:0000313" key="5">
    <source>
        <dbReference type="EMBL" id="GMH50478.1"/>
    </source>
</evidence>
<evidence type="ECO:0000259" key="4">
    <source>
        <dbReference type="PROSITE" id="PS50222"/>
    </source>
</evidence>
<dbReference type="InterPro" id="IPR051581">
    <property type="entry name" value="Ca-bind"/>
</dbReference>
<dbReference type="EMBL" id="BLQM01000015">
    <property type="protein sequence ID" value="GMH50478.1"/>
    <property type="molecule type" value="Genomic_DNA"/>
</dbReference>
<feature type="domain" description="EF-hand" evidence="4">
    <location>
        <begin position="62"/>
        <end position="97"/>
    </location>
</feature>
<comment type="caution">
    <text evidence="5">The sequence shown here is derived from an EMBL/GenBank/DDBJ whole genome shotgun (WGS) entry which is preliminary data.</text>
</comment>
<dbReference type="Gene3D" id="1.10.238.10">
    <property type="entry name" value="EF-hand"/>
    <property type="match status" value="3"/>
</dbReference>
<dbReference type="InterPro" id="IPR018247">
    <property type="entry name" value="EF_Hand_1_Ca_BS"/>
</dbReference>
<proteinExistence type="predicted"/>
<dbReference type="InterPro" id="IPR011992">
    <property type="entry name" value="EF-hand-dom_pair"/>
</dbReference>
<dbReference type="SUPFAM" id="SSF47473">
    <property type="entry name" value="EF-hand"/>
    <property type="match status" value="2"/>
</dbReference>
<evidence type="ECO:0000256" key="1">
    <source>
        <dbReference type="ARBA" id="ARBA00022723"/>
    </source>
</evidence>
<feature type="domain" description="EF-hand" evidence="4">
    <location>
        <begin position="26"/>
        <end position="61"/>
    </location>
</feature>
<dbReference type="PROSITE" id="PS00018">
    <property type="entry name" value="EF_HAND_1"/>
    <property type="match status" value="5"/>
</dbReference>
<organism evidence="5 6">
    <name type="scientific">Triparma laevis f. inornata</name>
    <dbReference type="NCBI Taxonomy" id="1714386"/>
    <lineage>
        <taxon>Eukaryota</taxon>
        <taxon>Sar</taxon>
        <taxon>Stramenopiles</taxon>
        <taxon>Ochrophyta</taxon>
        <taxon>Bolidophyceae</taxon>
        <taxon>Parmales</taxon>
        <taxon>Triparmaceae</taxon>
        <taxon>Triparma</taxon>
    </lineage>
</organism>
<dbReference type="SMART" id="SM00054">
    <property type="entry name" value="EFh"/>
    <property type="match status" value="5"/>
</dbReference>
<dbReference type="InterPro" id="IPR002048">
    <property type="entry name" value="EF_hand_dom"/>
</dbReference>
<dbReference type="PANTHER" id="PTHR34524">
    <property type="entry name" value="CALCYPHOSIN"/>
    <property type="match status" value="1"/>
</dbReference>
<feature type="domain" description="EF-hand" evidence="4">
    <location>
        <begin position="134"/>
        <end position="161"/>
    </location>
</feature>
<sequence length="355" mass="39785">MSGADLMEKRIREYIEVKSGFGDPVVQERMLAREFRLFDADSSGEIDMEEFIKVLVGLNCRGSNDDIDELFDRYDADCGGTITYKEFCDGLFKKDTTGKPDDGDVNVTKSIVQQVKNEILRRGGGNGLRSAAMLLKRMDKDGSGNLDEEELKEGLEAMGVEGLMEDDVVRLMNAFDKDKSGKISTEEFFRGLQGDMKRRRKLLVRMAYNILDADGSGEVTIHDIRGKYDCTQHPKVQAGEMTEDEALEEILDTYEQGEADGIITFQEFLEYYKDVSAGIDSEDYFELMIRNAWHMSGGEGAAACTSCRRVLVTHSDKSEEVCEIMNDLGIGPKDIDLMKEKLTQQGVIDIAKITI</sequence>
<feature type="domain" description="EF-hand" evidence="4">
    <location>
        <begin position="163"/>
        <end position="198"/>
    </location>
</feature>
<dbReference type="CDD" id="cd00051">
    <property type="entry name" value="EFh"/>
    <property type="match status" value="1"/>
</dbReference>
<evidence type="ECO:0000313" key="6">
    <source>
        <dbReference type="Proteomes" id="UP001162640"/>
    </source>
</evidence>
<dbReference type="GO" id="GO:0005509">
    <property type="term" value="F:calcium ion binding"/>
    <property type="evidence" value="ECO:0007669"/>
    <property type="project" value="InterPro"/>
</dbReference>
<accession>A0A9W7DPF3</accession>
<keyword evidence="3" id="KW-0106">Calcium</keyword>
<gene>
    <name evidence="5" type="ORF">TL16_g00782</name>
</gene>
<keyword evidence="1" id="KW-0479">Metal-binding</keyword>
<dbReference type="Pfam" id="PF13499">
    <property type="entry name" value="EF-hand_7"/>
    <property type="match status" value="2"/>
</dbReference>
<protein>
    <recommendedName>
        <fullName evidence="4">EF-hand domain-containing protein</fullName>
    </recommendedName>
</protein>
<name>A0A9W7DPF3_9STRA</name>